<keyword evidence="7" id="KW-1185">Reference proteome</keyword>
<dbReference type="Gene3D" id="3.80.10.10">
    <property type="entry name" value="Ribonuclease Inhibitor"/>
    <property type="match status" value="3"/>
</dbReference>
<evidence type="ECO:0000256" key="1">
    <source>
        <dbReference type="ARBA" id="ARBA00009634"/>
    </source>
</evidence>
<keyword evidence="3" id="KW-0677">Repeat</keyword>
<evidence type="ECO:0000259" key="5">
    <source>
        <dbReference type="PROSITE" id="PS50104"/>
    </source>
</evidence>
<keyword evidence="4" id="KW-0812">Transmembrane</keyword>
<dbReference type="Gene3D" id="3.40.50.10140">
    <property type="entry name" value="Toll/interleukin-1 receptor homology (TIR) domain"/>
    <property type="match status" value="1"/>
</dbReference>
<evidence type="ECO:0000313" key="7">
    <source>
        <dbReference type="Proteomes" id="UP001497382"/>
    </source>
</evidence>
<dbReference type="SMART" id="SM00255">
    <property type="entry name" value="TIR"/>
    <property type="match status" value="1"/>
</dbReference>
<accession>A0AAV2A554</accession>
<sequence>LLYSVFLEVTRPDSHKSFNLNIFDSAKFRRSFQFVDSGNYLNTDKYTHFIEIMNFMIIYFFFSLHVVDIFGKKISNLSNKVCEFSDIKYRRDVNCHRVDNMKDVQDFFDKNLNFTQVSLLTVETCSSKFLSNSIFWNTTIRAIRLQCPFDKMENDALSSIQALTHLDLRETEFEKIPIAVSKLDMLKTVHLTDGELTRIDLELQNMTNLLELKLSGNRISGISREAFSGLSNLKMIDLSQNKLILLHPGTFDGCKELTKIFLKKNSIISVDRLFNNPNLQEVNLQDNNIKSIDNAFQQNINLEILNLNSNPLMQISGSAFNANVKQLRILTLSKCRLSFLLPTVFQALTKLEKLVLSYNLIESLPVEIFDDLSRLLEIHLKRNQISYLGEVFRNNYRLRIIILTRNRLETVENLFHGLHRLENVDLAHNKLKVITEDDFSTTRSMRSLDLNKNSIARIDSNAFLMMANLKNLSLAYNKLKTLNGSLRNCHELETLKLHNNQLKEIRPSEMSNLKKLMRLNLNYNKLSNVHEAFKNLIHLQILDLNRNKLTTISRSTFPPRLNIKNITIGVNPWICDCRLLWLLKYPNLARKFKCSSPKYFFKKSVNKLTTQDLTQWSENCDKNSCECTCVLHENEFFVRVDCSSRSLTQVPTVLPAEVGELHLQNNLLRNPIDLSIHSLNRLRYLDMEQNFLTKIDFYLPKNLQILKLSGNNLTRFMSYFPPSILSWTLSDNPWICDSETLQFWKFLTSERKKVWDVNSIMCSRDEGKTDLFGKIICDLSEEDFRPEKSKLYIFLAVGLSVLALTAIGCHLVYTQYHYHIKVWLYSRGFSCLKKRDSRDSRKKHDAYLCFSVKDSEFVQEHILPELEDKEPFYSLFVPPRDLRVGKFELDQQLEEVRNSKRIIIIVSQNFIDNEVCMEIFRIAFLSGLEEKHYRIIPIIAGTLPPMSDLDPSLKVALQSNRSLRFGQKLLWEMVRFAMPEKSQPTDALGSEDDIDMPLLNAW</sequence>
<protein>
    <recommendedName>
        <fullName evidence="5">TIR domain-containing protein</fullName>
    </recommendedName>
</protein>
<dbReference type="GO" id="GO:0007165">
    <property type="term" value="P:signal transduction"/>
    <property type="evidence" value="ECO:0007669"/>
    <property type="project" value="InterPro"/>
</dbReference>
<organism evidence="6 7">
    <name type="scientific">Larinioides sclopetarius</name>
    <dbReference type="NCBI Taxonomy" id="280406"/>
    <lineage>
        <taxon>Eukaryota</taxon>
        <taxon>Metazoa</taxon>
        <taxon>Ecdysozoa</taxon>
        <taxon>Arthropoda</taxon>
        <taxon>Chelicerata</taxon>
        <taxon>Arachnida</taxon>
        <taxon>Araneae</taxon>
        <taxon>Araneomorphae</taxon>
        <taxon>Entelegynae</taxon>
        <taxon>Araneoidea</taxon>
        <taxon>Araneidae</taxon>
        <taxon>Larinioides</taxon>
    </lineage>
</organism>
<dbReference type="InterPro" id="IPR035897">
    <property type="entry name" value="Toll_tir_struct_dom_sf"/>
</dbReference>
<keyword evidence="2" id="KW-0433">Leucine-rich repeat</keyword>
<dbReference type="SUPFAM" id="SSF52200">
    <property type="entry name" value="Toll/Interleukin receptor TIR domain"/>
    <property type="match status" value="1"/>
</dbReference>
<dbReference type="SMART" id="SM00365">
    <property type="entry name" value="LRR_SD22"/>
    <property type="match status" value="8"/>
</dbReference>
<gene>
    <name evidence="6" type="ORF">LARSCL_LOCUS9519</name>
</gene>
<keyword evidence="4" id="KW-1133">Transmembrane helix</keyword>
<name>A0AAV2A554_9ARAC</name>
<dbReference type="EMBL" id="CAXIEN010000107">
    <property type="protein sequence ID" value="CAL1277984.1"/>
    <property type="molecule type" value="Genomic_DNA"/>
</dbReference>
<dbReference type="Pfam" id="PF01582">
    <property type="entry name" value="TIR"/>
    <property type="match status" value="1"/>
</dbReference>
<dbReference type="PANTHER" id="PTHR45617:SF169">
    <property type="entry name" value="LRRCT DOMAIN-CONTAINING PROTEIN"/>
    <property type="match status" value="1"/>
</dbReference>
<comment type="similarity">
    <text evidence="1">Belongs to the Toll-like receptor family.</text>
</comment>
<proteinExistence type="inferred from homology"/>
<dbReference type="InterPro" id="IPR032675">
    <property type="entry name" value="LRR_dom_sf"/>
</dbReference>
<dbReference type="PROSITE" id="PS51450">
    <property type="entry name" value="LRR"/>
    <property type="match status" value="6"/>
</dbReference>
<evidence type="ECO:0000256" key="2">
    <source>
        <dbReference type="ARBA" id="ARBA00022614"/>
    </source>
</evidence>
<dbReference type="Proteomes" id="UP001497382">
    <property type="component" value="Unassembled WGS sequence"/>
</dbReference>
<dbReference type="AlphaFoldDB" id="A0AAV2A554"/>
<dbReference type="InterPro" id="IPR003591">
    <property type="entry name" value="Leu-rich_rpt_typical-subtyp"/>
</dbReference>
<dbReference type="Pfam" id="PF13855">
    <property type="entry name" value="LRR_8"/>
    <property type="match status" value="4"/>
</dbReference>
<dbReference type="InterPro" id="IPR001611">
    <property type="entry name" value="Leu-rich_rpt"/>
</dbReference>
<feature type="transmembrane region" description="Helical" evidence="4">
    <location>
        <begin position="791"/>
        <end position="813"/>
    </location>
</feature>
<evidence type="ECO:0000256" key="3">
    <source>
        <dbReference type="ARBA" id="ARBA00022737"/>
    </source>
</evidence>
<feature type="non-terminal residue" evidence="6">
    <location>
        <position position="1"/>
    </location>
</feature>
<feature type="domain" description="TIR" evidence="5">
    <location>
        <begin position="842"/>
        <end position="978"/>
    </location>
</feature>
<evidence type="ECO:0000256" key="4">
    <source>
        <dbReference type="SAM" id="Phobius"/>
    </source>
</evidence>
<evidence type="ECO:0000313" key="6">
    <source>
        <dbReference type="EMBL" id="CAL1277984.1"/>
    </source>
</evidence>
<dbReference type="InterPro" id="IPR000157">
    <property type="entry name" value="TIR_dom"/>
</dbReference>
<dbReference type="PROSITE" id="PS50104">
    <property type="entry name" value="TIR"/>
    <property type="match status" value="1"/>
</dbReference>
<dbReference type="SMART" id="SM00369">
    <property type="entry name" value="LRR_TYP"/>
    <property type="match status" value="14"/>
</dbReference>
<dbReference type="SUPFAM" id="SSF52058">
    <property type="entry name" value="L domain-like"/>
    <property type="match status" value="3"/>
</dbReference>
<comment type="caution">
    <text evidence="6">The sequence shown here is derived from an EMBL/GenBank/DDBJ whole genome shotgun (WGS) entry which is preliminary data.</text>
</comment>
<dbReference type="PANTHER" id="PTHR45617">
    <property type="entry name" value="LEUCINE RICH REPEAT FAMILY PROTEIN"/>
    <property type="match status" value="1"/>
</dbReference>
<reference evidence="6 7" key="1">
    <citation type="submission" date="2024-04" db="EMBL/GenBank/DDBJ databases">
        <authorList>
            <person name="Rising A."/>
            <person name="Reimegard J."/>
            <person name="Sonavane S."/>
            <person name="Akerstrom W."/>
            <person name="Nylinder S."/>
            <person name="Hedman E."/>
            <person name="Kallberg Y."/>
        </authorList>
    </citation>
    <scope>NUCLEOTIDE SEQUENCE [LARGE SCALE GENOMIC DNA]</scope>
</reference>
<keyword evidence="4" id="KW-0472">Membrane</keyword>